<gene>
    <name evidence="2" type="ORF">DPX16_15641</name>
</gene>
<evidence type="ECO:0000313" key="3">
    <source>
        <dbReference type="Proteomes" id="UP000281406"/>
    </source>
</evidence>
<comment type="caution">
    <text evidence="2">The sequence shown here is derived from an EMBL/GenBank/DDBJ whole genome shotgun (WGS) entry which is preliminary data.</text>
</comment>
<dbReference type="AlphaFoldDB" id="A0A3N0YT14"/>
<proteinExistence type="predicted"/>
<feature type="compositionally biased region" description="Low complexity" evidence="1">
    <location>
        <begin position="1"/>
        <end position="22"/>
    </location>
</feature>
<keyword evidence="3" id="KW-1185">Reference proteome</keyword>
<evidence type="ECO:0000313" key="2">
    <source>
        <dbReference type="EMBL" id="ROL49315.1"/>
    </source>
</evidence>
<dbReference type="Proteomes" id="UP000281406">
    <property type="component" value="Unassembled WGS sequence"/>
</dbReference>
<reference evidence="2 3" key="1">
    <citation type="submission" date="2018-10" db="EMBL/GenBank/DDBJ databases">
        <title>Genome assembly for a Yunnan-Guizhou Plateau 3E fish, Anabarilius grahami (Regan), and its evolutionary and genetic applications.</title>
        <authorList>
            <person name="Jiang W."/>
        </authorList>
    </citation>
    <scope>NUCLEOTIDE SEQUENCE [LARGE SCALE GENOMIC DNA]</scope>
    <source>
        <strain evidence="2">AG-KIZ</strain>
        <tissue evidence="2">Muscle</tissue>
    </source>
</reference>
<dbReference type="OrthoDB" id="8861212at2759"/>
<protein>
    <submittedName>
        <fullName evidence="2">Uncharacterized protein</fullName>
    </submittedName>
</protein>
<feature type="region of interest" description="Disordered" evidence="1">
    <location>
        <begin position="1"/>
        <end position="25"/>
    </location>
</feature>
<sequence>MVPSCSSFPSAPPTSSVTPAQPLASRRPVPHRMIVTMVPPRSPVPSAACGLIGYIRVSITSHVSVGRPQGGVYHQVHTTTAAPTCDSTLGPHHGWSLDQHLAPPAPEKCTDQESRSRRQNLRILNIKEGEETESKATDFIAHLLKNALSLETLSV</sequence>
<accession>A0A3N0YT14</accession>
<evidence type="ECO:0000256" key="1">
    <source>
        <dbReference type="SAM" id="MobiDB-lite"/>
    </source>
</evidence>
<name>A0A3N0YT14_ANAGA</name>
<organism evidence="2 3">
    <name type="scientific">Anabarilius grahami</name>
    <name type="common">Kanglang fish</name>
    <name type="synonym">Barilius grahami</name>
    <dbReference type="NCBI Taxonomy" id="495550"/>
    <lineage>
        <taxon>Eukaryota</taxon>
        <taxon>Metazoa</taxon>
        <taxon>Chordata</taxon>
        <taxon>Craniata</taxon>
        <taxon>Vertebrata</taxon>
        <taxon>Euteleostomi</taxon>
        <taxon>Actinopterygii</taxon>
        <taxon>Neopterygii</taxon>
        <taxon>Teleostei</taxon>
        <taxon>Ostariophysi</taxon>
        <taxon>Cypriniformes</taxon>
        <taxon>Xenocyprididae</taxon>
        <taxon>Xenocypridinae</taxon>
        <taxon>Xenocypridinae incertae sedis</taxon>
        <taxon>Anabarilius</taxon>
    </lineage>
</organism>
<dbReference type="EMBL" id="RJVU01026577">
    <property type="protein sequence ID" value="ROL49315.1"/>
    <property type="molecule type" value="Genomic_DNA"/>
</dbReference>